<comment type="caution">
    <text evidence="1">The sequence shown here is derived from an EMBL/GenBank/DDBJ whole genome shotgun (WGS) entry which is preliminary data.</text>
</comment>
<dbReference type="EMBL" id="JAHFYH010000007">
    <property type="protein sequence ID" value="KAH0229809.1"/>
    <property type="molecule type" value="Genomic_DNA"/>
</dbReference>
<dbReference type="OrthoDB" id="3919081at2759"/>
<gene>
    <name evidence="1" type="ORF">KCV03_g1769</name>
</gene>
<organism evidence="1 2">
    <name type="scientific">Aureobasidium melanogenum</name>
    <name type="common">Aureobasidium pullulans var. melanogenum</name>
    <dbReference type="NCBI Taxonomy" id="46634"/>
    <lineage>
        <taxon>Eukaryota</taxon>
        <taxon>Fungi</taxon>
        <taxon>Dikarya</taxon>
        <taxon>Ascomycota</taxon>
        <taxon>Pezizomycotina</taxon>
        <taxon>Dothideomycetes</taxon>
        <taxon>Dothideomycetidae</taxon>
        <taxon>Dothideales</taxon>
        <taxon>Saccotheciaceae</taxon>
        <taxon>Aureobasidium</taxon>
    </lineage>
</organism>
<feature type="non-terminal residue" evidence="1">
    <location>
        <position position="77"/>
    </location>
</feature>
<evidence type="ECO:0000313" key="2">
    <source>
        <dbReference type="Proteomes" id="UP000767238"/>
    </source>
</evidence>
<dbReference type="AlphaFoldDB" id="A0A9P8GQS3"/>
<evidence type="ECO:0000313" key="1">
    <source>
        <dbReference type="EMBL" id="KAH0229809.1"/>
    </source>
</evidence>
<reference evidence="1" key="1">
    <citation type="journal article" date="2021" name="J Fungi (Basel)">
        <title>Virulence traits and population genomics of the black yeast Aureobasidium melanogenum.</title>
        <authorList>
            <person name="Cernosa A."/>
            <person name="Sun X."/>
            <person name="Gostincar C."/>
            <person name="Fang C."/>
            <person name="Gunde-Cimerman N."/>
            <person name="Song Z."/>
        </authorList>
    </citation>
    <scope>NUCLEOTIDE SEQUENCE</scope>
    <source>
        <strain evidence="1">EXF-8016</strain>
    </source>
</reference>
<sequence length="77" mass="8314">MTSSPTIGPLIEKVTLSTLRITPDGGTDGLNVFQSSKAMTSKTGIDVYDDLVEVFRNLRSYGNSITIGITDVFDDEV</sequence>
<protein>
    <submittedName>
        <fullName evidence="1">Uncharacterized protein</fullName>
    </submittedName>
</protein>
<name>A0A9P8GQS3_AURME</name>
<reference evidence="1" key="2">
    <citation type="submission" date="2021-08" db="EMBL/GenBank/DDBJ databases">
        <authorList>
            <person name="Gostincar C."/>
            <person name="Sun X."/>
            <person name="Song Z."/>
            <person name="Gunde-Cimerman N."/>
        </authorList>
    </citation>
    <scope>NUCLEOTIDE SEQUENCE</scope>
    <source>
        <strain evidence="1">EXF-8016</strain>
    </source>
</reference>
<accession>A0A9P8GQS3</accession>
<dbReference type="Proteomes" id="UP000767238">
    <property type="component" value="Unassembled WGS sequence"/>
</dbReference>
<proteinExistence type="predicted"/>